<feature type="compositionally biased region" description="Low complexity" evidence="1">
    <location>
        <begin position="284"/>
        <end position="296"/>
    </location>
</feature>
<feature type="domain" description="CCHC-type" evidence="2">
    <location>
        <begin position="99"/>
        <end position="115"/>
    </location>
</feature>
<organism evidence="3 4">
    <name type="scientific">Aplysia californica</name>
    <name type="common">California sea hare</name>
    <dbReference type="NCBI Taxonomy" id="6500"/>
    <lineage>
        <taxon>Eukaryota</taxon>
        <taxon>Metazoa</taxon>
        <taxon>Spiralia</taxon>
        <taxon>Lophotrochozoa</taxon>
        <taxon>Mollusca</taxon>
        <taxon>Gastropoda</taxon>
        <taxon>Heterobranchia</taxon>
        <taxon>Euthyneura</taxon>
        <taxon>Tectipleura</taxon>
        <taxon>Aplysiida</taxon>
        <taxon>Aplysioidea</taxon>
        <taxon>Aplysiidae</taxon>
        <taxon>Aplysia</taxon>
    </lineage>
</organism>
<protein>
    <recommendedName>
        <fullName evidence="2">CCHC-type domain-containing protein</fullName>
    </recommendedName>
</protein>
<gene>
    <name evidence="4" type="primary">LOC106013693</name>
</gene>
<dbReference type="InterPro" id="IPR001878">
    <property type="entry name" value="Znf_CCHC"/>
</dbReference>
<accession>A0ABM1ADE8</accession>
<evidence type="ECO:0000259" key="2">
    <source>
        <dbReference type="SMART" id="SM00343"/>
    </source>
</evidence>
<feature type="compositionally biased region" description="Low complexity" evidence="1">
    <location>
        <begin position="243"/>
        <end position="277"/>
    </location>
</feature>
<feature type="compositionally biased region" description="Basic and acidic residues" evidence="1">
    <location>
        <begin position="197"/>
        <end position="209"/>
    </location>
</feature>
<feature type="compositionally biased region" description="Polar residues" evidence="1">
    <location>
        <begin position="186"/>
        <end position="196"/>
    </location>
</feature>
<feature type="domain" description="CCHC-type" evidence="2">
    <location>
        <begin position="118"/>
        <end position="136"/>
    </location>
</feature>
<feature type="region of interest" description="Disordered" evidence="1">
    <location>
        <begin position="186"/>
        <end position="350"/>
    </location>
</feature>
<evidence type="ECO:0000256" key="1">
    <source>
        <dbReference type="SAM" id="MobiDB-lite"/>
    </source>
</evidence>
<evidence type="ECO:0000313" key="3">
    <source>
        <dbReference type="Proteomes" id="UP000694888"/>
    </source>
</evidence>
<name>A0ABM1ADE8_APLCA</name>
<dbReference type="SMART" id="SM00343">
    <property type="entry name" value="ZnF_C2HC"/>
    <property type="match status" value="2"/>
</dbReference>
<sequence length="350" mass="37428">MCQTLCTAFSVRSSAIVSRDADVQSCVLAAARLGILKRNSRLVLAAQIAKASTLPSARIAQLGHAIQEYKTRNGCSSQEARFNCQRFGHSQLCCRHGAACPRCGKEGHSGETCSADPWCPNCRQGGHIASSTECPKWCQEKAILTHRAQYSGTFAQARATLYPKGSTPKNTTKIYSEVLKTVPGSVNPTRKVLQTNRKQDTCKKQHSSLETEEDIKSTSSAPISPSLHPPSPHTPSSSPPSQPSSSSSPPSSSSPSSFSSLPPSSSPTTSSHSSSSHKSPHPTPSLLQPLSHHPSSNKAPPPTPRTRSPSSTRIQDSGPPPPPHSPSKKAAVHRDRSKTKQRQRSPTTKK</sequence>
<dbReference type="RefSeq" id="XP_012945555.1">
    <property type="nucleotide sequence ID" value="XM_013090101.2"/>
</dbReference>
<feature type="compositionally biased region" description="Basic residues" evidence="1">
    <location>
        <begin position="326"/>
        <end position="350"/>
    </location>
</feature>
<dbReference type="Proteomes" id="UP000694888">
    <property type="component" value="Unplaced"/>
</dbReference>
<feature type="compositionally biased region" description="Pro residues" evidence="1">
    <location>
        <begin position="227"/>
        <end position="242"/>
    </location>
</feature>
<evidence type="ECO:0000313" key="4">
    <source>
        <dbReference type="RefSeq" id="XP_012945555.1"/>
    </source>
</evidence>
<dbReference type="GeneID" id="106013693"/>
<keyword evidence="3" id="KW-1185">Reference proteome</keyword>
<proteinExistence type="predicted"/>
<reference evidence="4" key="1">
    <citation type="submission" date="2025-08" db="UniProtKB">
        <authorList>
            <consortium name="RefSeq"/>
        </authorList>
    </citation>
    <scope>IDENTIFICATION</scope>
</reference>